<feature type="transmembrane region" description="Helical" evidence="2">
    <location>
        <begin position="39"/>
        <end position="63"/>
    </location>
</feature>
<dbReference type="RefSeq" id="WP_166232713.1">
    <property type="nucleotide sequence ID" value="NZ_CP049865.1"/>
</dbReference>
<organism evidence="3 4">
    <name type="scientific">Propioniciclava coleopterorum</name>
    <dbReference type="NCBI Taxonomy" id="2714937"/>
    <lineage>
        <taxon>Bacteria</taxon>
        <taxon>Bacillati</taxon>
        <taxon>Actinomycetota</taxon>
        <taxon>Actinomycetes</taxon>
        <taxon>Propionibacteriales</taxon>
        <taxon>Propionibacteriaceae</taxon>
        <taxon>Propioniciclava</taxon>
    </lineage>
</organism>
<accession>A0A6G7Y4R9</accession>
<keyword evidence="2" id="KW-1133">Transmembrane helix</keyword>
<dbReference type="EMBL" id="CP049865">
    <property type="protein sequence ID" value="QIK71884.1"/>
    <property type="molecule type" value="Genomic_DNA"/>
</dbReference>
<proteinExistence type="predicted"/>
<sequence length="132" mass="15007">MTLFQRLWDDSIRTRRFLRCWMPTNILLDKIRTRRGLRWGIPAMLLLGGGYIFAAAMCVTLIRNGWHESLYLLFALLLWNGFKFLWIGPVSLAILARARIRERCASASAQRAGNSATSGSSPDLKDASFTTR</sequence>
<dbReference type="Proteomes" id="UP000501058">
    <property type="component" value="Chromosome"/>
</dbReference>
<gene>
    <name evidence="3" type="ORF">G7070_05860</name>
</gene>
<feature type="transmembrane region" description="Helical" evidence="2">
    <location>
        <begin position="69"/>
        <end position="96"/>
    </location>
</feature>
<dbReference type="AlphaFoldDB" id="A0A6G7Y4R9"/>
<feature type="region of interest" description="Disordered" evidence="1">
    <location>
        <begin position="107"/>
        <end position="132"/>
    </location>
</feature>
<keyword evidence="2" id="KW-0812">Transmembrane</keyword>
<evidence type="ECO:0000256" key="1">
    <source>
        <dbReference type="SAM" id="MobiDB-lite"/>
    </source>
</evidence>
<dbReference type="KEGG" id="prv:G7070_05860"/>
<keyword evidence="4" id="KW-1185">Reference proteome</keyword>
<evidence type="ECO:0000313" key="4">
    <source>
        <dbReference type="Proteomes" id="UP000501058"/>
    </source>
</evidence>
<name>A0A6G7Y4R9_9ACTN</name>
<protein>
    <submittedName>
        <fullName evidence="3">Sulfate permease</fullName>
    </submittedName>
</protein>
<feature type="compositionally biased region" description="Polar residues" evidence="1">
    <location>
        <begin position="107"/>
        <end position="121"/>
    </location>
</feature>
<evidence type="ECO:0000256" key="2">
    <source>
        <dbReference type="SAM" id="Phobius"/>
    </source>
</evidence>
<keyword evidence="2" id="KW-0472">Membrane</keyword>
<evidence type="ECO:0000313" key="3">
    <source>
        <dbReference type="EMBL" id="QIK71884.1"/>
    </source>
</evidence>
<reference evidence="3 4" key="1">
    <citation type="submission" date="2020-03" db="EMBL/GenBank/DDBJ databases">
        <title>Propioniciclava sp. nov., isolated from Hydrophilus acuminatus.</title>
        <authorList>
            <person name="Hyun D.-W."/>
            <person name="Bae J.-W."/>
        </authorList>
    </citation>
    <scope>NUCLEOTIDE SEQUENCE [LARGE SCALE GENOMIC DNA]</scope>
    <source>
        <strain evidence="3 4">HDW11</strain>
    </source>
</reference>